<organism evidence="4 5">
    <name type="scientific">Echria macrotheca</name>
    <dbReference type="NCBI Taxonomy" id="438768"/>
    <lineage>
        <taxon>Eukaryota</taxon>
        <taxon>Fungi</taxon>
        <taxon>Dikarya</taxon>
        <taxon>Ascomycota</taxon>
        <taxon>Pezizomycotina</taxon>
        <taxon>Sordariomycetes</taxon>
        <taxon>Sordariomycetidae</taxon>
        <taxon>Sordariales</taxon>
        <taxon>Schizotheciaceae</taxon>
        <taxon>Echria</taxon>
    </lineage>
</organism>
<dbReference type="InterPro" id="IPR001461">
    <property type="entry name" value="Aspartic_peptidase_A1"/>
</dbReference>
<dbReference type="InterPro" id="IPR034164">
    <property type="entry name" value="Pepsin-like_dom"/>
</dbReference>
<dbReference type="InterPro" id="IPR021109">
    <property type="entry name" value="Peptidase_aspartic_dom_sf"/>
</dbReference>
<reference evidence="4" key="1">
    <citation type="submission" date="2023-06" db="EMBL/GenBank/DDBJ databases">
        <title>Genome-scale phylogeny and comparative genomics of the fungal order Sordariales.</title>
        <authorList>
            <consortium name="Lawrence Berkeley National Laboratory"/>
            <person name="Hensen N."/>
            <person name="Bonometti L."/>
            <person name="Westerberg I."/>
            <person name="Brannstrom I.O."/>
            <person name="Guillou S."/>
            <person name="Cros-Aarteil S."/>
            <person name="Calhoun S."/>
            <person name="Haridas S."/>
            <person name="Kuo A."/>
            <person name="Mondo S."/>
            <person name="Pangilinan J."/>
            <person name="Riley R."/>
            <person name="Labutti K."/>
            <person name="Andreopoulos B."/>
            <person name="Lipzen A."/>
            <person name="Chen C."/>
            <person name="Yanf M."/>
            <person name="Daum C."/>
            <person name="Ng V."/>
            <person name="Clum A."/>
            <person name="Steindorff A."/>
            <person name="Ohm R."/>
            <person name="Martin F."/>
            <person name="Silar P."/>
            <person name="Natvig D."/>
            <person name="Lalanne C."/>
            <person name="Gautier V."/>
            <person name="Ament-Velasquez S.L."/>
            <person name="Kruys A."/>
            <person name="Hutchinson M.I."/>
            <person name="Powell A.J."/>
            <person name="Barry K."/>
            <person name="Miller A.N."/>
            <person name="Grigoriev I.V."/>
            <person name="Debuchy R."/>
            <person name="Gladieux P."/>
            <person name="Thoren M.H."/>
            <person name="Johannesson H."/>
        </authorList>
    </citation>
    <scope>NUCLEOTIDE SEQUENCE</scope>
    <source>
        <strain evidence="4">PSN4</strain>
    </source>
</reference>
<evidence type="ECO:0000256" key="2">
    <source>
        <dbReference type="SAM" id="SignalP"/>
    </source>
</evidence>
<gene>
    <name evidence="4" type="ORF">QBC47DRAFT_218432</name>
</gene>
<proteinExistence type="inferred from homology"/>
<dbReference type="PROSITE" id="PS51767">
    <property type="entry name" value="PEPTIDASE_A1"/>
    <property type="match status" value="1"/>
</dbReference>
<dbReference type="GO" id="GO:0006508">
    <property type="term" value="P:proteolysis"/>
    <property type="evidence" value="ECO:0007669"/>
    <property type="project" value="InterPro"/>
</dbReference>
<dbReference type="Gene3D" id="2.40.70.10">
    <property type="entry name" value="Acid Proteases"/>
    <property type="match status" value="1"/>
</dbReference>
<dbReference type="Pfam" id="PF00026">
    <property type="entry name" value="Asp"/>
    <property type="match status" value="1"/>
</dbReference>
<sequence length="352" mass="38980">MLKARTLHVFVAVCLAACAVARGDKRKLQRPLDTIHSDEDEPGRRWDSVRIQEAQWFDMGYSFNVTVGSPQQQVLVYLDISSPDSWITPAALPDRHRVCKAAPTFNTSASSTFLATNTPVRFHFDWLWGQGNLSYDTIGFGSISVQRQAFAVPDYVSSDTWGFNACPMAGIVGLAPFSSHTEPDDFGKPSPFVSMALQNALHRNIFALRLRGPHAELSFGRTNPDLYRSGFIAEVPLTRHRSSRWDGGWKTTASRLLLEAWKANDSFVADLGGVPTTFSTRSPEIHLPKAVYDSVYAAAGFERSSGWLILIVSTLAALEIQYADGPKRPLSHYSGTFLMPGSVHTKKDITKR</sequence>
<dbReference type="PANTHER" id="PTHR47966">
    <property type="entry name" value="BETA-SITE APP-CLEAVING ENZYME, ISOFORM A-RELATED"/>
    <property type="match status" value="1"/>
</dbReference>
<evidence type="ECO:0000313" key="5">
    <source>
        <dbReference type="Proteomes" id="UP001239445"/>
    </source>
</evidence>
<dbReference type="Proteomes" id="UP001239445">
    <property type="component" value="Unassembled WGS sequence"/>
</dbReference>
<dbReference type="EMBL" id="MU839835">
    <property type="protein sequence ID" value="KAK1754467.1"/>
    <property type="molecule type" value="Genomic_DNA"/>
</dbReference>
<evidence type="ECO:0000256" key="1">
    <source>
        <dbReference type="ARBA" id="ARBA00007447"/>
    </source>
</evidence>
<keyword evidence="2" id="KW-0732">Signal</keyword>
<comment type="similarity">
    <text evidence="1">Belongs to the peptidase A1 family.</text>
</comment>
<dbReference type="AlphaFoldDB" id="A0AAJ0F5F2"/>
<evidence type="ECO:0000259" key="3">
    <source>
        <dbReference type="PROSITE" id="PS51767"/>
    </source>
</evidence>
<comment type="caution">
    <text evidence="4">The sequence shown here is derived from an EMBL/GenBank/DDBJ whole genome shotgun (WGS) entry which is preliminary data.</text>
</comment>
<accession>A0AAJ0F5F2</accession>
<protein>
    <submittedName>
        <fullName evidence="4">Aspartic peptidase domain-containing protein</fullName>
    </submittedName>
</protein>
<dbReference type="GO" id="GO:0004190">
    <property type="term" value="F:aspartic-type endopeptidase activity"/>
    <property type="evidence" value="ECO:0007669"/>
    <property type="project" value="InterPro"/>
</dbReference>
<dbReference type="SUPFAM" id="SSF50630">
    <property type="entry name" value="Acid proteases"/>
    <property type="match status" value="1"/>
</dbReference>
<feature type="chain" id="PRO_5042581537" evidence="2">
    <location>
        <begin position="24"/>
        <end position="352"/>
    </location>
</feature>
<dbReference type="InterPro" id="IPR033121">
    <property type="entry name" value="PEPTIDASE_A1"/>
</dbReference>
<evidence type="ECO:0000313" key="4">
    <source>
        <dbReference type="EMBL" id="KAK1754467.1"/>
    </source>
</evidence>
<feature type="signal peptide" evidence="2">
    <location>
        <begin position="1"/>
        <end position="23"/>
    </location>
</feature>
<name>A0AAJ0F5F2_9PEZI</name>
<dbReference type="PANTHER" id="PTHR47966:SF73">
    <property type="entry name" value="PEPTIDASE A1 DOMAIN-CONTAINING PROTEIN"/>
    <property type="match status" value="1"/>
</dbReference>
<dbReference type="CDD" id="cd05471">
    <property type="entry name" value="pepsin_like"/>
    <property type="match status" value="1"/>
</dbReference>
<feature type="domain" description="Peptidase A1" evidence="3">
    <location>
        <begin position="61"/>
        <end position="352"/>
    </location>
</feature>
<keyword evidence="5" id="KW-1185">Reference proteome</keyword>